<sequence length="140" mass="16244">MIFLGVSDVVNLFGFHGVGKTFLAWVWQKEWKRFGFGRIAYFPSVRLVMPVELHRLAIVDNLPSDRTSVRDALRKCRFCGFQRVILITTHAADDQVPKVRLNLTEQDTKQVAEQIRQLGYPPLTDEPRNLWELVVPFDFV</sequence>
<dbReference type="RefSeq" id="WP_259101718.1">
    <property type="nucleotide sequence ID" value="NZ_CP130454.1"/>
</dbReference>
<comment type="caution">
    <text evidence="1">The sequence shown here is derived from an EMBL/GenBank/DDBJ whole genome shotgun (WGS) entry which is preliminary data.</text>
</comment>
<proteinExistence type="predicted"/>
<organism evidence="1 2">
    <name type="scientific">Candidatus Fervidibacter sacchari</name>
    <dbReference type="NCBI Taxonomy" id="1448929"/>
    <lineage>
        <taxon>Bacteria</taxon>
        <taxon>Candidatus Fervidibacterota</taxon>
        <taxon>Candidatus Fervidibacter</taxon>
    </lineage>
</organism>
<keyword evidence="2" id="KW-1185">Reference proteome</keyword>
<accession>A0ABT2ESS7</accession>
<evidence type="ECO:0008006" key="3">
    <source>
        <dbReference type="Google" id="ProtNLM"/>
    </source>
</evidence>
<dbReference type="Proteomes" id="UP001204798">
    <property type="component" value="Unassembled WGS sequence"/>
</dbReference>
<gene>
    <name evidence="1" type="ORF">M2350_003460</name>
</gene>
<protein>
    <recommendedName>
        <fullName evidence="3">IstB-like ATP-binding protein domain-containing protein</fullName>
    </recommendedName>
</protein>
<dbReference type="EMBL" id="JANUCP010000008">
    <property type="protein sequence ID" value="MCS3921019.1"/>
    <property type="molecule type" value="Genomic_DNA"/>
</dbReference>
<evidence type="ECO:0000313" key="2">
    <source>
        <dbReference type="Proteomes" id="UP001204798"/>
    </source>
</evidence>
<evidence type="ECO:0000313" key="1">
    <source>
        <dbReference type="EMBL" id="MCS3921019.1"/>
    </source>
</evidence>
<name>A0ABT2ESS7_9BACT</name>
<reference evidence="1 2" key="1">
    <citation type="submission" date="2022-08" db="EMBL/GenBank/DDBJ databases">
        <title>Bacterial and archaeal communities from various locations to study Microbial Dark Matter (Phase II).</title>
        <authorList>
            <person name="Stepanauskas R."/>
        </authorList>
    </citation>
    <scope>NUCLEOTIDE SEQUENCE [LARGE SCALE GENOMIC DNA]</scope>
    <source>
        <strain evidence="1 2">PD1</strain>
    </source>
</reference>